<evidence type="ECO:0000259" key="14">
    <source>
        <dbReference type="PROSITE" id="PS50885"/>
    </source>
</evidence>
<evidence type="ECO:0000256" key="6">
    <source>
        <dbReference type="ARBA" id="ARBA00022679"/>
    </source>
</evidence>
<dbReference type="InterPro" id="IPR050398">
    <property type="entry name" value="HssS/ArlS-like"/>
</dbReference>
<reference evidence="15 16" key="1">
    <citation type="submission" date="2021-06" db="EMBL/GenBank/DDBJ databases">
        <authorList>
            <person name="Sun Q."/>
            <person name="Li D."/>
        </authorList>
    </citation>
    <scope>NUCLEOTIDE SEQUENCE [LARGE SCALE GENOMIC DNA]</scope>
    <source>
        <strain evidence="15 16">MSJ-4</strain>
    </source>
</reference>
<dbReference type="PROSITE" id="PS50885">
    <property type="entry name" value="HAMP"/>
    <property type="match status" value="1"/>
</dbReference>
<dbReference type="SMART" id="SM00388">
    <property type="entry name" value="HisKA"/>
    <property type="match status" value="1"/>
</dbReference>
<evidence type="ECO:0000256" key="10">
    <source>
        <dbReference type="ARBA" id="ARBA00023012"/>
    </source>
</evidence>
<dbReference type="Pfam" id="PF00672">
    <property type="entry name" value="HAMP"/>
    <property type="match status" value="1"/>
</dbReference>
<comment type="subcellular location">
    <subcellularLocation>
        <location evidence="2">Cell membrane</location>
        <topology evidence="2">Multi-pass membrane protein</topology>
    </subcellularLocation>
</comment>
<feature type="transmembrane region" description="Helical" evidence="12">
    <location>
        <begin position="24"/>
        <end position="50"/>
    </location>
</feature>
<keyword evidence="6" id="KW-0808">Transferase</keyword>
<keyword evidence="7" id="KW-0547">Nucleotide-binding</keyword>
<dbReference type="CDD" id="cd00075">
    <property type="entry name" value="HATPase"/>
    <property type="match status" value="1"/>
</dbReference>
<organism evidence="15 16">
    <name type="scientific">Clostridium simiarum</name>
    <dbReference type="NCBI Taxonomy" id="2841506"/>
    <lineage>
        <taxon>Bacteria</taxon>
        <taxon>Bacillati</taxon>
        <taxon>Bacillota</taxon>
        <taxon>Clostridia</taxon>
        <taxon>Eubacteriales</taxon>
        <taxon>Clostridiaceae</taxon>
        <taxon>Clostridium</taxon>
    </lineage>
</organism>
<evidence type="ECO:0000313" key="16">
    <source>
        <dbReference type="Proteomes" id="UP000736583"/>
    </source>
</evidence>
<keyword evidence="12" id="KW-1133">Transmembrane helix</keyword>
<feature type="domain" description="Histidine kinase" evidence="13">
    <location>
        <begin position="266"/>
        <end position="484"/>
    </location>
</feature>
<evidence type="ECO:0000256" key="3">
    <source>
        <dbReference type="ARBA" id="ARBA00012438"/>
    </source>
</evidence>
<dbReference type="Pfam" id="PF00512">
    <property type="entry name" value="HisKA"/>
    <property type="match status" value="1"/>
</dbReference>
<dbReference type="RefSeq" id="WP_216455616.1">
    <property type="nucleotide sequence ID" value="NZ_JAHLQL010000001.1"/>
</dbReference>
<comment type="catalytic activity">
    <reaction evidence="1">
        <text>ATP + protein L-histidine = ADP + protein N-phospho-L-histidine.</text>
        <dbReference type="EC" id="2.7.13.3"/>
    </reaction>
</comment>
<evidence type="ECO:0000256" key="12">
    <source>
        <dbReference type="SAM" id="Phobius"/>
    </source>
</evidence>
<keyword evidence="12" id="KW-0812">Transmembrane</keyword>
<dbReference type="EC" id="2.7.13.3" evidence="3"/>
<keyword evidence="9" id="KW-0067">ATP-binding</keyword>
<dbReference type="PROSITE" id="PS50109">
    <property type="entry name" value="HIS_KIN"/>
    <property type="match status" value="1"/>
</dbReference>
<dbReference type="InterPro" id="IPR003661">
    <property type="entry name" value="HisK_dim/P_dom"/>
</dbReference>
<protein>
    <recommendedName>
        <fullName evidence="3">histidine kinase</fullName>
        <ecNumber evidence="3">2.7.13.3</ecNumber>
    </recommendedName>
</protein>
<dbReference type="InterPro" id="IPR005467">
    <property type="entry name" value="His_kinase_dom"/>
</dbReference>
<keyword evidence="5" id="KW-0597">Phosphoprotein</keyword>
<dbReference type="InterPro" id="IPR003594">
    <property type="entry name" value="HATPase_dom"/>
</dbReference>
<evidence type="ECO:0000313" key="15">
    <source>
        <dbReference type="EMBL" id="MBU5590411.1"/>
    </source>
</evidence>
<keyword evidence="8 15" id="KW-0418">Kinase</keyword>
<evidence type="ECO:0000256" key="5">
    <source>
        <dbReference type="ARBA" id="ARBA00022553"/>
    </source>
</evidence>
<feature type="transmembrane region" description="Helical" evidence="12">
    <location>
        <begin position="173"/>
        <end position="193"/>
    </location>
</feature>
<dbReference type="CDD" id="cd06225">
    <property type="entry name" value="HAMP"/>
    <property type="match status" value="1"/>
</dbReference>
<evidence type="ECO:0000256" key="7">
    <source>
        <dbReference type="ARBA" id="ARBA00022741"/>
    </source>
</evidence>
<name>A0ABS6EWF4_9CLOT</name>
<dbReference type="CDD" id="cd00082">
    <property type="entry name" value="HisKA"/>
    <property type="match status" value="1"/>
</dbReference>
<proteinExistence type="predicted"/>
<evidence type="ECO:0000256" key="11">
    <source>
        <dbReference type="ARBA" id="ARBA00023136"/>
    </source>
</evidence>
<evidence type="ECO:0000256" key="4">
    <source>
        <dbReference type="ARBA" id="ARBA00022475"/>
    </source>
</evidence>
<dbReference type="GO" id="GO:0016301">
    <property type="term" value="F:kinase activity"/>
    <property type="evidence" value="ECO:0007669"/>
    <property type="project" value="UniProtKB-KW"/>
</dbReference>
<feature type="domain" description="HAMP" evidence="14">
    <location>
        <begin position="199"/>
        <end position="251"/>
    </location>
</feature>
<keyword evidence="11 12" id="KW-0472">Membrane</keyword>
<gene>
    <name evidence="15" type="ORF">KQI89_01410</name>
</gene>
<comment type="caution">
    <text evidence="15">The sequence shown here is derived from an EMBL/GenBank/DDBJ whole genome shotgun (WGS) entry which is preliminary data.</text>
</comment>
<evidence type="ECO:0000256" key="9">
    <source>
        <dbReference type="ARBA" id="ARBA00022840"/>
    </source>
</evidence>
<dbReference type="InterPro" id="IPR003660">
    <property type="entry name" value="HAMP_dom"/>
</dbReference>
<dbReference type="SMART" id="SM00304">
    <property type="entry name" value="HAMP"/>
    <property type="match status" value="1"/>
</dbReference>
<evidence type="ECO:0000256" key="2">
    <source>
        <dbReference type="ARBA" id="ARBA00004651"/>
    </source>
</evidence>
<keyword evidence="16" id="KW-1185">Reference proteome</keyword>
<accession>A0ABS6EWF4</accession>
<keyword evidence="10" id="KW-0902">Two-component regulatory system</keyword>
<dbReference type="SMART" id="SM00387">
    <property type="entry name" value="HATPase_c"/>
    <property type="match status" value="1"/>
</dbReference>
<evidence type="ECO:0000259" key="13">
    <source>
        <dbReference type="PROSITE" id="PS50109"/>
    </source>
</evidence>
<dbReference type="PANTHER" id="PTHR45528">
    <property type="entry name" value="SENSOR HISTIDINE KINASE CPXA"/>
    <property type="match status" value="1"/>
</dbReference>
<evidence type="ECO:0000256" key="8">
    <source>
        <dbReference type="ARBA" id="ARBA00022777"/>
    </source>
</evidence>
<evidence type="ECO:0000256" key="1">
    <source>
        <dbReference type="ARBA" id="ARBA00000085"/>
    </source>
</evidence>
<dbReference type="Pfam" id="PF02518">
    <property type="entry name" value="HATPase_c"/>
    <property type="match status" value="1"/>
</dbReference>
<dbReference type="Proteomes" id="UP000736583">
    <property type="component" value="Unassembled WGS sequence"/>
</dbReference>
<keyword evidence="4" id="KW-1003">Cell membrane</keyword>
<sequence>MKNRQCPHKENKKKLANLLLRNYILLYLIMTGILFLSLIIASIIGVALYVNLQNSVLDEPHAIMRDDYRHIDGEEIEKLGGYLEVLNKDGEVIYRKGNPPIKIEKYTPEEFNKIIYNSAEFSFTHESSKEYLSSNYVYRTVYNKEKDFLVVIAIPKDAAKNIMRTHRKLSPKYFILLATSIGLFILLLGFIIYSRISSKNFVRPLKLLIEGARKISKGDYSARIYLKSENEFGELRDVFNDMAEKLEKEKRLKEKSEELRRRLILDISHDLKNPLSTVLGYSDYLIKTNDLTKDETIKYLNVINQNSLRANNLLTELFEFSKLQSANFKLKKENLDICEFLRELIASYIPKMEEKEFQYDFEIPEEAIFINFDKNHLDRALSNLIMNSIKYNPEGTYIYISTFMDNNDFTIVIEDDGIGIPENIQKDIFDPFVRVDTSRNSKSGGTGLGLAISKSLIEMHNGEIYLESSLGKGTKFVIVLRKFSIP</sequence>
<dbReference type="PANTHER" id="PTHR45528:SF1">
    <property type="entry name" value="SENSOR HISTIDINE KINASE CPXA"/>
    <property type="match status" value="1"/>
</dbReference>
<dbReference type="EMBL" id="JAHLQL010000001">
    <property type="protein sequence ID" value="MBU5590411.1"/>
    <property type="molecule type" value="Genomic_DNA"/>
</dbReference>